<dbReference type="CDD" id="cd17470">
    <property type="entry name" value="T3SS_Flik_C"/>
    <property type="match status" value="1"/>
</dbReference>
<feature type="compositionally biased region" description="Low complexity" evidence="1">
    <location>
        <begin position="195"/>
        <end position="217"/>
    </location>
</feature>
<dbReference type="InterPro" id="IPR038610">
    <property type="entry name" value="FliK-like_C_sf"/>
</dbReference>
<comment type="caution">
    <text evidence="3">The sequence shown here is derived from an EMBL/GenBank/DDBJ whole genome shotgun (WGS) entry which is preliminary data.</text>
</comment>
<proteinExistence type="predicted"/>
<feature type="region of interest" description="Disordered" evidence="1">
    <location>
        <begin position="554"/>
        <end position="583"/>
    </location>
</feature>
<feature type="region of interest" description="Disordered" evidence="1">
    <location>
        <begin position="238"/>
        <end position="269"/>
    </location>
</feature>
<organism evidence="3 4">
    <name type="scientific">Devosia insulae DS-56</name>
    <dbReference type="NCBI Taxonomy" id="1116389"/>
    <lineage>
        <taxon>Bacteria</taxon>
        <taxon>Pseudomonadati</taxon>
        <taxon>Pseudomonadota</taxon>
        <taxon>Alphaproteobacteria</taxon>
        <taxon>Hyphomicrobiales</taxon>
        <taxon>Devosiaceae</taxon>
        <taxon>Devosia</taxon>
    </lineage>
</organism>
<evidence type="ECO:0000259" key="2">
    <source>
        <dbReference type="Pfam" id="PF02120"/>
    </source>
</evidence>
<sequence length="606" mass="61589">MTGGTTATTDASAPEGLFAALLAMLAPGQTPDAAAAEATDKITSTEFGALIQTLAAEATSPAKQPGAADGEPKETAAAEDSSETSAIVNKLDDLSKTQGKSLLKDLGDALIALNDSVEAGQPVDPALEKKLNEAIDALAIYLGAITPPTTTVDPRISALASGDGIIPTMVDAAPPTAAPATPPATTAPSTDVPEVAPVAAQPTPPTTQVTPAATQPAPAAPAPELPDTFARLVADAAPEAATAPETKAPEATAAETPPARGATTLEQAPPALRQLGLTIGKLSEKLAAQDPELANKLTALAASLQSPTLPENLKAALGLDQAATERELKRIVEALATPKAETARPVEAKPFTAPTLELPQAVMTPAKKDEPAAATVAAAPEPMPAPKLESSEPEIARPVAAATTAKTEKPEAADSKPAAAPAPAPQPQSAATDAAAASTQATQPPAAPVARSIHAAYQAPLQQVNLPQVAFEVVRQFEAGNTRFQIRLDPPELGRIDVKLDVDKSGAVNARLTVERPETLDLMQRDQRALQQALQQAGLDGQKTNLEFSLRQNPFAQQGGTGDGRGGDPNFSGRGNSFAGGDDVGAETASTTYRGTASASGLNLFV</sequence>
<dbReference type="AlphaFoldDB" id="A0A1E5XL83"/>
<dbReference type="Gene3D" id="3.30.750.140">
    <property type="match status" value="1"/>
</dbReference>
<reference evidence="3 4" key="1">
    <citation type="journal article" date="2015" name="Genome Announc.">
        <title>Genome Assemblies of Three Soil-Associated Devosia species: D. insulae, D. limi, and D. soli.</title>
        <authorList>
            <person name="Hassan Y.I."/>
            <person name="Lepp D."/>
            <person name="Zhou T."/>
        </authorList>
    </citation>
    <scope>NUCLEOTIDE SEQUENCE [LARGE SCALE GENOMIC DNA]</scope>
    <source>
        <strain evidence="3 4">DS-56</strain>
    </source>
</reference>
<name>A0A1E5XL83_9HYPH</name>
<gene>
    <name evidence="3" type="ORF">VW23_026430</name>
</gene>
<feature type="compositionally biased region" description="Low complexity" evidence="1">
    <location>
        <begin position="427"/>
        <end position="444"/>
    </location>
</feature>
<dbReference type="Proteomes" id="UP000095463">
    <property type="component" value="Unassembled WGS sequence"/>
</dbReference>
<evidence type="ECO:0000313" key="4">
    <source>
        <dbReference type="Proteomes" id="UP000095463"/>
    </source>
</evidence>
<evidence type="ECO:0000256" key="1">
    <source>
        <dbReference type="SAM" id="MobiDB-lite"/>
    </source>
</evidence>
<protein>
    <recommendedName>
        <fullName evidence="2">Flagellar hook-length control protein-like C-terminal domain-containing protein</fullName>
    </recommendedName>
</protein>
<keyword evidence="4" id="KW-1185">Reference proteome</keyword>
<feature type="domain" description="Flagellar hook-length control protein-like C-terminal" evidence="2">
    <location>
        <begin position="476"/>
        <end position="545"/>
    </location>
</feature>
<feature type="region of interest" description="Disordered" evidence="1">
    <location>
        <begin position="366"/>
        <end position="447"/>
    </location>
</feature>
<feature type="compositionally biased region" description="Low complexity" evidence="1">
    <location>
        <begin position="238"/>
        <end position="264"/>
    </location>
</feature>
<evidence type="ECO:0000313" key="3">
    <source>
        <dbReference type="EMBL" id="OEO29264.1"/>
    </source>
</evidence>
<dbReference type="EMBL" id="LAJE02000293">
    <property type="protein sequence ID" value="OEO29264.1"/>
    <property type="molecule type" value="Genomic_DNA"/>
</dbReference>
<dbReference type="Pfam" id="PF02120">
    <property type="entry name" value="Flg_hook"/>
    <property type="match status" value="1"/>
</dbReference>
<accession>A0A1E5XL83</accession>
<feature type="region of interest" description="Disordered" evidence="1">
    <location>
        <begin position="174"/>
        <end position="221"/>
    </location>
</feature>
<feature type="region of interest" description="Disordered" evidence="1">
    <location>
        <begin position="56"/>
        <end position="85"/>
    </location>
</feature>
<dbReference type="InterPro" id="IPR021136">
    <property type="entry name" value="Flagellar_hook_control-like_C"/>
</dbReference>